<protein>
    <submittedName>
        <fullName evidence="1">Os10g0539950 protein</fullName>
    </submittedName>
</protein>
<sequence>MQVDTLEATFFFAICTFSLSPFPSQLPSPTNAHAAYCLPALHETTTSSHSTHYTAMRCSDLLSFHASSQSPLACCCSATLNMLPKLGNNVLRMLPIISGIFSWTLPKRVTTGSTRGLP</sequence>
<dbReference type="EMBL" id="AP014966">
    <property type="protein sequence ID" value="BAT11856.1"/>
    <property type="molecule type" value="Genomic_DNA"/>
</dbReference>
<keyword evidence="2" id="KW-1185">Reference proteome</keyword>
<reference evidence="1 2" key="2">
    <citation type="journal article" date="2013" name="Plant Cell Physiol.">
        <title>Rice Annotation Project Database (RAP-DB): an integrative and interactive database for rice genomics.</title>
        <authorList>
            <person name="Sakai H."/>
            <person name="Lee S.S."/>
            <person name="Tanaka T."/>
            <person name="Numa H."/>
            <person name="Kim J."/>
            <person name="Kawahara Y."/>
            <person name="Wakimoto H."/>
            <person name="Yang C.C."/>
            <person name="Iwamoto M."/>
            <person name="Abe T."/>
            <person name="Yamada Y."/>
            <person name="Muto A."/>
            <person name="Inokuchi H."/>
            <person name="Ikemura T."/>
            <person name="Matsumoto T."/>
            <person name="Sasaki T."/>
            <person name="Itoh T."/>
        </authorList>
    </citation>
    <scope>NUCLEOTIDE SEQUENCE [LARGE SCALE GENOMIC DNA]</scope>
    <source>
        <strain evidence="2">cv. Nipponbare</strain>
    </source>
</reference>
<accession>A0A0P0XX39</accession>
<gene>
    <name evidence="1" type="ordered locus">Os10g0539950</name>
    <name evidence="1" type="ORF">OSNPB_100539950</name>
</gene>
<dbReference type="AlphaFoldDB" id="A0A0P0XX39"/>
<dbReference type="Proteomes" id="UP000059680">
    <property type="component" value="Chromosome 10"/>
</dbReference>
<name>A0A0P0XX39_ORYSJ</name>
<dbReference type="PaxDb" id="39947-A0A0P0XX39"/>
<evidence type="ECO:0000313" key="1">
    <source>
        <dbReference type="EMBL" id="BAT11856.1"/>
    </source>
</evidence>
<proteinExistence type="predicted"/>
<organism evidence="1 2">
    <name type="scientific">Oryza sativa subsp. japonica</name>
    <name type="common">Rice</name>
    <dbReference type="NCBI Taxonomy" id="39947"/>
    <lineage>
        <taxon>Eukaryota</taxon>
        <taxon>Viridiplantae</taxon>
        <taxon>Streptophyta</taxon>
        <taxon>Embryophyta</taxon>
        <taxon>Tracheophyta</taxon>
        <taxon>Spermatophyta</taxon>
        <taxon>Magnoliopsida</taxon>
        <taxon>Liliopsida</taxon>
        <taxon>Poales</taxon>
        <taxon>Poaceae</taxon>
        <taxon>BOP clade</taxon>
        <taxon>Oryzoideae</taxon>
        <taxon>Oryzeae</taxon>
        <taxon>Oryzinae</taxon>
        <taxon>Oryza</taxon>
        <taxon>Oryza sativa</taxon>
    </lineage>
</organism>
<reference evidence="2" key="1">
    <citation type="journal article" date="2005" name="Nature">
        <title>The map-based sequence of the rice genome.</title>
        <authorList>
            <consortium name="International rice genome sequencing project (IRGSP)"/>
            <person name="Matsumoto T."/>
            <person name="Wu J."/>
            <person name="Kanamori H."/>
            <person name="Katayose Y."/>
            <person name="Fujisawa M."/>
            <person name="Namiki N."/>
            <person name="Mizuno H."/>
            <person name="Yamamoto K."/>
            <person name="Antonio B.A."/>
            <person name="Baba T."/>
            <person name="Sakata K."/>
            <person name="Nagamura Y."/>
            <person name="Aoki H."/>
            <person name="Arikawa K."/>
            <person name="Arita K."/>
            <person name="Bito T."/>
            <person name="Chiden Y."/>
            <person name="Fujitsuka N."/>
            <person name="Fukunaka R."/>
            <person name="Hamada M."/>
            <person name="Harada C."/>
            <person name="Hayashi A."/>
            <person name="Hijishita S."/>
            <person name="Honda M."/>
            <person name="Hosokawa S."/>
            <person name="Ichikawa Y."/>
            <person name="Idonuma A."/>
            <person name="Iijima M."/>
            <person name="Ikeda M."/>
            <person name="Ikeno M."/>
            <person name="Ito K."/>
            <person name="Ito S."/>
            <person name="Ito T."/>
            <person name="Ito Y."/>
            <person name="Ito Y."/>
            <person name="Iwabuchi A."/>
            <person name="Kamiya K."/>
            <person name="Karasawa W."/>
            <person name="Kurita K."/>
            <person name="Katagiri S."/>
            <person name="Kikuta A."/>
            <person name="Kobayashi H."/>
            <person name="Kobayashi N."/>
            <person name="Machita K."/>
            <person name="Maehara T."/>
            <person name="Masukawa M."/>
            <person name="Mizubayashi T."/>
            <person name="Mukai Y."/>
            <person name="Nagasaki H."/>
            <person name="Nagata Y."/>
            <person name="Naito S."/>
            <person name="Nakashima M."/>
            <person name="Nakama Y."/>
            <person name="Nakamichi Y."/>
            <person name="Nakamura M."/>
            <person name="Meguro A."/>
            <person name="Negishi M."/>
            <person name="Ohta I."/>
            <person name="Ohta T."/>
            <person name="Okamoto M."/>
            <person name="Ono N."/>
            <person name="Saji S."/>
            <person name="Sakaguchi M."/>
            <person name="Sakai K."/>
            <person name="Shibata M."/>
            <person name="Shimokawa T."/>
            <person name="Song J."/>
            <person name="Takazaki Y."/>
            <person name="Terasawa K."/>
            <person name="Tsugane M."/>
            <person name="Tsuji K."/>
            <person name="Ueda S."/>
            <person name="Waki K."/>
            <person name="Yamagata H."/>
            <person name="Yamamoto M."/>
            <person name="Yamamoto S."/>
            <person name="Yamane H."/>
            <person name="Yoshiki S."/>
            <person name="Yoshihara R."/>
            <person name="Yukawa K."/>
            <person name="Zhong H."/>
            <person name="Yano M."/>
            <person name="Yuan Q."/>
            <person name="Ouyang S."/>
            <person name="Liu J."/>
            <person name="Jones K.M."/>
            <person name="Gansberger K."/>
            <person name="Moffat K."/>
            <person name="Hill J."/>
            <person name="Bera J."/>
            <person name="Fadrosh D."/>
            <person name="Jin S."/>
            <person name="Johri S."/>
            <person name="Kim M."/>
            <person name="Overton L."/>
            <person name="Reardon M."/>
            <person name="Tsitrin T."/>
            <person name="Vuong H."/>
            <person name="Weaver B."/>
            <person name="Ciecko A."/>
            <person name="Tallon L."/>
            <person name="Jackson J."/>
            <person name="Pai G."/>
            <person name="Aken S.V."/>
            <person name="Utterback T."/>
            <person name="Reidmuller S."/>
            <person name="Feldblyum T."/>
            <person name="Hsiao J."/>
            <person name="Zismann V."/>
            <person name="Iobst S."/>
            <person name="de Vazeille A.R."/>
            <person name="Buell C.R."/>
            <person name="Ying K."/>
            <person name="Li Y."/>
            <person name="Lu T."/>
            <person name="Huang Y."/>
            <person name="Zhao Q."/>
            <person name="Feng Q."/>
            <person name="Zhang L."/>
            <person name="Zhu J."/>
            <person name="Weng Q."/>
            <person name="Mu J."/>
            <person name="Lu Y."/>
            <person name="Fan D."/>
            <person name="Liu Y."/>
            <person name="Guan J."/>
            <person name="Zhang Y."/>
            <person name="Yu S."/>
            <person name="Liu X."/>
            <person name="Zhang Y."/>
            <person name="Hong G."/>
            <person name="Han B."/>
            <person name="Choisne N."/>
            <person name="Demange N."/>
            <person name="Orjeda G."/>
            <person name="Samain S."/>
            <person name="Cattolico L."/>
            <person name="Pelletier E."/>
            <person name="Couloux A."/>
            <person name="Segurens B."/>
            <person name="Wincker P."/>
            <person name="D'Hont A."/>
            <person name="Scarpelli C."/>
            <person name="Weissenbach J."/>
            <person name="Salanoubat M."/>
            <person name="Quetier F."/>
            <person name="Yu Y."/>
            <person name="Kim H.R."/>
            <person name="Rambo T."/>
            <person name="Currie J."/>
            <person name="Collura K."/>
            <person name="Luo M."/>
            <person name="Yang T."/>
            <person name="Ammiraju J.S.S."/>
            <person name="Engler F."/>
            <person name="Soderlund C."/>
            <person name="Wing R.A."/>
            <person name="Palmer L.E."/>
            <person name="de la Bastide M."/>
            <person name="Spiegel L."/>
            <person name="Nascimento L."/>
            <person name="Zutavern T."/>
            <person name="O'Shaughnessy A."/>
            <person name="Dike S."/>
            <person name="Dedhia N."/>
            <person name="Preston R."/>
            <person name="Balija V."/>
            <person name="McCombie W.R."/>
            <person name="Chow T."/>
            <person name="Chen H."/>
            <person name="Chung M."/>
            <person name="Chen C."/>
            <person name="Shaw J."/>
            <person name="Wu H."/>
            <person name="Hsiao K."/>
            <person name="Chao Y."/>
            <person name="Chu M."/>
            <person name="Cheng C."/>
            <person name="Hour A."/>
            <person name="Lee P."/>
            <person name="Lin S."/>
            <person name="Lin Y."/>
            <person name="Liou J."/>
            <person name="Liu S."/>
            <person name="Hsing Y."/>
            <person name="Raghuvanshi S."/>
            <person name="Mohanty A."/>
            <person name="Bharti A.K."/>
            <person name="Gaur A."/>
            <person name="Gupta V."/>
            <person name="Kumar D."/>
            <person name="Ravi V."/>
            <person name="Vij S."/>
            <person name="Kapur A."/>
            <person name="Khurana P."/>
            <person name="Khurana P."/>
            <person name="Khurana J.P."/>
            <person name="Tyagi A.K."/>
            <person name="Gaikwad K."/>
            <person name="Singh A."/>
            <person name="Dalal V."/>
            <person name="Srivastava S."/>
            <person name="Dixit A."/>
            <person name="Pal A.K."/>
            <person name="Ghazi I.A."/>
            <person name="Yadav M."/>
            <person name="Pandit A."/>
            <person name="Bhargava A."/>
            <person name="Sureshbabu K."/>
            <person name="Batra K."/>
            <person name="Sharma T.R."/>
            <person name="Mohapatra T."/>
            <person name="Singh N.K."/>
            <person name="Messing J."/>
            <person name="Nelson A.B."/>
            <person name="Fuks G."/>
            <person name="Kavchok S."/>
            <person name="Keizer G."/>
            <person name="Linton E."/>
            <person name="Llaca V."/>
            <person name="Song R."/>
            <person name="Tanyolac B."/>
            <person name="Young S."/>
            <person name="Ho-Il K."/>
            <person name="Hahn J.H."/>
            <person name="Sangsakoo G."/>
            <person name="Vanavichit A."/>
            <person name="de Mattos Luiz.A.T."/>
            <person name="Zimmer P.D."/>
            <person name="Malone G."/>
            <person name="Dellagostin O."/>
            <person name="de Oliveira A.C."/>
            <person name="Bevan M."/>
            <person name="Bancroft I."/>
            <person name="Minx P."/>
            <person name="Cordum H."/>
            <person name="Wilson R."/>
            <person name="Cheng Z."/>
            <person name="Jin W."/>
            <person name="Jiang J."/>
            <person name="Leong S.A."/>
            <person name="Iwama H."/>
            <person name="Gojobori T."/>
            <person name="Itoh T."/>
            <person name="Niimura Y."/>
            <person name="Fujii Y."/>
            <person name="Habara T."/>
            <person name="Sakai H."/>
            <person name="Sato Y."/>
            <person name="Wilson G."/>
            <person name="Kumar K."/>
            <person name="McCouch S."/>
            <person name="Juretic N."/>
            <person name="Hoen D."/>
            <person name="Wright S."/>
            <person name="Bruskiewich R."/>
            <person name="Bureau T."/>
            <person name="Miyao A."/>
            <person name="Hirochika H."/>
            <person name="Nishikawa T."/>
            <person name="Kadowaki K."/>
            <person name="Sugiura M."/>
            <person name="Burr B."/>
            <person name="Sasaki T."/>
        </authorList>
    </citation>
    <scope>NUCLEOTIDE SEQUENCE [LARGE SCALE GENOMIC DNA]</scope>
    <source>
        <strain evidence="2">cv. Nipponbare</strain>
    </source>
</reference>
<evidence type="ECO:0000313" key="2">
    <source>
        <dbReference type="Proteomes" id="UP000059680"/>
    </source>
</evidence>
<dbReference type="InParanoid" id="A0A0P0XX39"/>
<dbReference type="Gramene" id="Os10t0539950-00">
    <property type="protein sequence ID" value="Os10t0539950-00"/>
    <property type="gene ID" value="Os10g0539950"/>
</dbReference>
<reference evidence="1 2" key="3">
    <citation type="journal article" date="2013" name="Rice">
        <title>Improvement of the Oryza sativa Nipponbare reference genome using next generation sequence and optical map data.</title>
        <authorList>
            <person name="Kawahara Y."/>
            <person name="de la Bastide M."/>
            <person name="Hamilton J.P."/>
            <person name="Kanamori H."/>
            <person name="McCombie W.R."/>
            <person name="Ouyang S."/>
            <person name="Schwartz D.C."/>
            <person name="Tanaka T."/>
            <person name="Wu J."/>
            <person name="Zhou S."/>
            <person name="Childs K.L."/>
            <person name="Davidson R.M."/>
            <person name="Lin H."/>
            <person name="Quesada-Ocampo L."/>
            <person name="Vaillancourt B."/>
            <person name="Sakai H."/>
            <person name="Lee S.S."/>
            <person name="Kim J."/>
            <person name="Numa H."/>
            <person name="Itoh T."/>
            <person name="Buell C.R."/>
            <person name="Matsumoto T."/>
        </authorList>
    </citation>
    <scope>NUCLEOTIDE SEQUENCE [LARGE SCALE GENOMIC DNA]</scope>
    <source>
        <strain evidence="2">cv. Nipponbare</strain>
    </source>
</reference>